<proteinExistence type="inferred from homology"/>
<name>A0ABT2QQM7_9STAP</name>
<dbReference type="RefSeq" id="WP_262855828.1">
    <property type="nucleotide sequence ID" value="NZ_JAOPKZ010000009.1"/>
</dbReference>
<keyword evidence="3 8" id="KW-0808">Transferase</keyword>
<dbReference type="CDD" id="cd07808">
    <property type="entry name" value="ASKHA_NBD_FGGY_EcXK-like"/>
    <property type="match status" value="1"/>
</dbReference>
<keyword evidence="7 8" id="KW-0119">Carbohydrate metabolism</keyword>
<dbReference type="PANTHER" id="PTHR43095:SF5">
    <property type="entry name" value="XYLULOSE KINASE"/>
    <property type="match status" value="1"/>
</dbReference>
<dbReference type="HAMAP" id="MF_02220">
    <property type="entry name" value="XylB"/>
    <property type="match status" value="1"/>
</dbReference>
<evidence type="ECO:0000256" key="3">
    <source>
        <dbReference type="ARBA" id="ARBA00022679"/>
    </source>
</evidence>
<dbReference type="Pfam" id="PF02782">
    <property type="entry name" value="FGGY_C"/>
    <property type="match status" value="1"/>
</dbReference>
<comment type="function">
    <text evidence="8">Catalyzes the phosphorylation of D-xylulose to D-xylulose 5-phosphate.</text>
</comment>
<dbReference type="PROSITE" id="PS00933">
    <property type="entry name" value="FGGY_KINASES_1"/>
    <property type="match status" value="1"/>
</dbReference>
<protein>
    <recommendedName>
        <fullName evidence="8 10">Xylulose kinase</fullName>
        <shortName evidence="8 10">Xylulokinase</shortName>
        <ecNumber evidence="8 10">2.7.1.17</ecNumber>
    </recommendedName>
</protein>
<evidence type="ECO:0000256" key="9">
    <source>
        <dbReference type="RuleBase" id="RU003733"/>
    </source>
</evidence>
<dbReference type="PROSITE" id="PS00445">
    <property type="entry name" value="FGGY_KINASES_2"/>
    <property type="match status" value="1"/>
</dbReference>
<feature type="binding site" evidence="8">
    <location>
        <begin position="82"/>
        <end position="83"/>
    </location>
    <ligand>
        <name>substrate</name>
    </ligand>
</feature>
<feature type="domain" description="Carbohydrate kinase FGGY C-terminal" evidence="12">
    <location>
        <begin position="253"/>
        <end position="438"/>
    </location>
</feature>
<evidence type="ECO:0000256" key="2">
    <source>
        <dbReference type="ARBA" id="ARBA00022629"/>
    </source>
</evidence>
<dbReference type="SUPFAM" id="SSF53067">
    <property type="entry name" value="Actin-like ATPase domain"/>
    <property type="match status" value="2"/>
</dbReference>
<evidence type="ECO:0000256" key="8">
    <source>
        <dbReference type="HAMAP-Rule" id="MF_02220"/>
    </source>
</evidence>
<keyword evidence="2 8" id="KW-0859">Xylose metabolism</keyword>
<gene>
    <name evidence="8 10 13" type="primary">xylB</name>
    <name evidence="13" type="ORF">N9R04_06060</name>
</gene>
<dbReference type="EC" id="2.7.1.17" evidence="8 10"/>
<dbReference type="InterPro" id="IPR000577">
    <property type="entry name" value="Carb_kinase_FGGY"/>
</dbReference>
<dbReference type="InterPro" id="IPR018485">
    <property type="entry name" value="FGGY_C"/>
</dbReference>
<evidence type="ECO:0000256" key="10">
    <source>
        <dbReference type="RuleBase" id="RU364073"/>
    </source>
</evidence>
<sequence length="501" mass="55710">MENVVVGIDIGTSSVKAIAVNRQGEVVKVGKKELKIFHDQPGYSEQDPNDWVAAAKSCLKQINDYCQREKYVIKGISFTGQMHSLVLLGKNFEPLRKAILWNDTRSSKQCEQIREELGKYVLSNPVLEGFTLTKLLWVKENEPAIWDKAHVFMLPKDFVRYRLTGKVHMEYSDASSTLLLNPKTNDWSRKTGDIFGMKDLYPALVASTDRVGTLSDSIAEELGLSNKIEVFAGGGDNACGAVGAGVMNEDATLCSIGTSGVVLSCEAQEDKTMYHNIHMFKHAKKQMSYAMGVTLAAGDSLSWLQRTIFPDLSFPEIVDLASRSEPGSNGLLFAPYLSGERTPHGDASIRGSFIGLSGMHTQADIARAVLEGITYSLYDSISYLRQTGKSITEIISIGGGAQSQFWLQLQADIFNSTIKSLRNAEGPSMGAAMIAAYGLGWFNSLDECVQQFIEYGETYRPDEERHERYQQFYDVYRDIYQRTKGMTTRLLELARHSKIQS</sequence>
<dbReference type="Gene3D" id="3.30.420.40">
    <property type="match status" value="2"/>
</dbReference>
<comment type="similarity">
    <text evidence="1 8 9">Belongs to the FGGY kinase family.</text>
</comment>
<dbReference type="InterPro" id="IPR018484">
    <property type="entry name" value="FGGY_N"/>
</dbReference>
<dbReference type="InterPro" id="IPR018483">
    <property type="entry name" value="Carb_kinase_FGGY_CS"/>
</dbReference>
<feature type="site" description="Important for activity" evidence="8">
    <location>
        <position position="9"/>
    </location>
</feature>
<dbReference type="InterPro" id="IPR006000">
    <property type="entry name" value="Xylulokinase"/>
</dbReference>
<dbReference type="GO" id="GO:0004856">
    <property type="term" value="F:D-xylulokinase activity"/>
    <property type="evidence" value="ECO:0007669"/>
    <property type="project" value="UniProtKB-EC"/>
</dbReference>
<dbReference type="NCBIfam" id="TIGR01312">
    <property type="entry name" value="XylB"/>
    <property type="match status" value="1"/>
</dbReference>
<evidence type="ECO:0000256" key="5">
    <source>
        <dbReference type="ARBA" id="ARBA00022777"/>
    </source>
</evidence>
<evidence type="ECO:0000313" key="13">
    <source>
        <dbReference type="EMBL" id="MCU5746280.1"/>
    </source>
</evidence>
<comment type="catalytic activity">
    <reaction evidence="8 10">
        <text>D-xylulose + ATP = D-xylulose 5-phosphate + ADP + H(+)</text>
        <dbReference type="Rhea" id="RHEA:10964"/>
        <dbReference type="ChEBI" id="CHEBI:15378"/>
        <dbReference type="ChEBI" id="CHEBI:17140"/>
        <dbReference type="ChEBI" id="CHEBI:30616"/>
        <dbReference type="ChEBI" id="CHEBI:57737"/>
        <dbReference type="ChEBI" id="CHEBI:456216"/>
        <dbReference type="EC" id="2.7.1.17"/>
    </reaction>
</comment>
<keyword evidence="14" id="KW-1185">Reference proteome</keyword>
<feature type="domain" description="Carbohydrate kinase FGGY N-terminal" evidence="11">
    <location>
        <begin position="5"/>
        <end position="243"/>
    </location>
</feature>
<comment type="caution">
    <text evidence="13">The sequence shown here is derived from an EMBL/GenBank/DDBJ whole genome shotgun (WGS) entry which is preliminary data.</text>
</comment>
<evidence type="ECO:0000259" key="12">
    <source>
        <dbReference type="Pfam" id="PF02782"/>
    </source>
</evidence>
<keyword evidence="4 8" id="KW-0547">Nucleotide-binding</keyword>
<dbReference type="Proteomes" id="UP001209553">
    <property type="component" value="Unassembled WGS sequence"/>
</dbReference>
<reference evidence="13 14" key="1">
    <citation type="journal article" date="2023" name="Int. J. Syst. Evol. Microbiol.">
        <title>Streptococcus sciuri sp. nov., Staphylococcus marylandisciuri sp. nov. and Staphylococcus americanisciuri sp. nov., isolated from faeces of eastern grey squirrel (Sciurus carolinensis).</title>
        <authorList>
            <person name="Volokhov D.V."/>
            <person name="Zagorodnyaya T.A."/>
            <person name="Furtak V.A."/>
            <person name="Nattanmai G."/>
            <person name="Randall L."/>
            <person name="Jose S."/>
            <person name="Gao Y."/>
            <person name="Eisenberg T."/>
            <person name="Delmonte P."/>
            <person name="Blom J."/>
            <person name="Mitchell K.K."/>
        </authorList>
    </citation>
    <scope>NUCLEOTIDE SEQUENCE [LARGE SCALE GENOMIC DNA]</scope>
    <source>
        <strain evidence="13 14">SQ8-PEA</strain>
    </source>
</reference>
<feature type="active site" description="Proton acceptor" evidence="8">
    <location>
        <position position="236"/>
    </location>
</feature>
<dbReference type="PIRSF" id="PIRSF000538">
    <property type="entry name" value="GlpK"/>
    <property type="match status" value="1"/>
</dbReference>
<evidence type="ECO:0000256" key="4">
    <source>
        <dbReference type="ARBA" id="ARBA00022741"/>
    </source>
</evidence>
<evidence type="ECO:0000256" key="7">
    <source>
        <dbReference type="ARBA" id="ARBA00023277"/>
    </source>
</evidence>
<organism evidence="13 14">
    <name type="scientific">Staphylococcus marylandisciuri</name>
    <dbReference type="NCBI Taxonomy" id="2981529"/>
    <lineage>
        <taxon>Bacteria</taxon>
        <taxon>Bacillati</taxon>
        <taxon>Bacillota</taxon>
        <taxon>Bacilli</taxon>
        <taxon>Bacillales</taxon>
        <taxon>Staphylococcaceae</taxon>
        <taxon>Staphylococcus</taxon>
    </lineage>
</organism>
<dbReference type="PANTHER" id="PTHR43095">
    <property type="entry name" value="SUGAR KINASE"/>
    <property type="match status" value="1"/>
</dbReference>
<accession>A0ABT2QQM7</accession>
<dbReference type="InterPro" id="IPR043129">
    <property type="entry name" value="ATPase_NBD"/>
</dbReference>
<evidence type="ECO:0000259" key="11">
    <source>
        <dbReference type="Pfam" id="PF00370"/>
    </source>
</evidence>
<evidence type="ECO:0000313" key="14">
    <source>
        <dbReference type="Proteomes" id="UP001209553"/>
    </source>
</evidence>
<dbReference type="InterPro" id="IPR050406">
    <property type="entry name" value="FGGY_Carb_Kinase"/>
</dbReference>
<dbReference type="EMBL" id="JAOPKZ010000009">
    <property type="protein sequence ID" value="MCU5746280.1"/>
    <property type="molecule type" value="Genomic_DNA"/>
</dbReference>
<evidence type="ECO:0000256" key="1">
    <source>
        <dbReference type="ARBA" id="ARBA00009156"/>
    </source>
</evidence>
<evidence type="ECO:0000256" key="6">
    <source>
        <dbReference type="ARBA" id="ARBA00022840"/>
    </source>
</evidence>
<keyword evidence="6 8" id="KW-0067">ATP-binding</keyword>
<dbReference type="Pfam" id="PF00370">
    <property type="entry name" value="FGGY_N"/>
    <property type="match status" value="1"/>
</dbReference>
<keyword evidence="5 8" id="KW-0418">Kinase</keyword>